<keyword evidence="5" id="KW-0812">Transmembrane</keyword>
<keyword evidence="7" id="KW-1185">Reference proteome</keyword>
<proteinExistence type="inferred from homology"/>
<feature type="disulfide bond" description="Redox-active" evidence="4">
    <location>
        <begin position="82"/>
        <end position="86"/>
    </location>
</feature>
<evidence type="ECO:0000256" key="2">
    <source>
        <dbReference type="ARBA" id="ARBA00010996"/>
    </source>
</evidence>
<evidence type="ECO:0000256" key="5">
    <source>
        <dbReference type="SAM" id="Phobius"/>
    </source>
</evidence>
<keyword evidence="4" id="KW-1015">Disulfide bond</keyword>
<feature type="non-terminal residue" evidence="6">
    <location>
        <position position="220"/>
    </location>
</feature>
<evidence type="ECO:0000313" key="7">
    <source>
        <dbReference type="Proteomes" id="UP000582182"/>
    </source>
</evidence>
<dbReference type="PANTHER" id="PTHR12151:SF2">
    <property type="entry name" value="PROTEIN SCO2 HOMOLOG, MITOCHONDRIAL"/>
    <property type="match status" value="1"/>
</dbReference>
<dbReference type="Pfam" id="PF02630">
    <property type="entry name" value="SCO1-SenC"/>
    <property type="match status" value="1"/>
</dbReference>
<dbReference type="GO" id="GO:0046872">
    <property type="term" value="F:metal ion binding"/>
    <property type="evidence" value="ECO:0007669"/>
    <property type="project" value="UniProtKB-KW"/>
</dbReference>
<evidence type="ECO:0000256" key="4">
    <source>
        <dbReference type="PIRSR" id="PIRSR603782-2"/>
    </source>
</evidence>
<feature type="binding site" evidence="3">
    <location>
        <position position="86"/>
    </location>
    <ligand>
        <name>Cu cation</name>
        <dbReference type="ChEBI" id="CHEBI:23378"/>
    </ligand>
</feature>
<sequence length="220" mass="25110">PSGLSVWQRVLVVGLVGGSAVGLWLWLWGERERRRGARREAQLRALGLGQSHFQLWDQFGRAHSPKDFLGTWVLLYFGFTHCPDVCPEELEKMGRVMELLEEEEEEKKSSLPPVQPIFITVDPIRDDSAAMGRFLRDFHPRFLGLTGEEEQIRALASSFRVYVNAGIPDTDGDYIVDHSILLFLLGPDGSLRDCYGRSKTHTHIARSIRQHIRSFQPQKQ</sequence>
<dbReference type="GO" id="GO:0033617">
    <property type="term" value="P:mitochondrial respiratory chain complex IV assembly"/>
    <property type="evidence" value="ECO:0007669"/>
    <property type="project" value="TreeGrafter"/>
</dbReference>
<protein>
    <submittedName>
        <fullName evidence="6">SCO2 protein</fullName>
    </submittedName>
</protein>
<dbReference type="InterPro" id="IPR003782">
    <property type="entry name" value="SCO1/SenC"/>
</dbReference>
<dbReference type="PANTHER" id="PTHR12151">
    <property type="entry name" value="ELECTRON TRANSPORT PROTIN SCO1/SENC FAMILY MEMBER"/>
    <property type="match status" value="1"/>
</dbReference>
<feature type="non-terminal residue" evidence="6">
    <location>
        <position position="1"/>
    </location>
</feature>
<dbReference type="AlphaFoldDB" id="A0A7L3LQ48"/>
<feature type="binding site" evidence="3">
    <location>
        <position position="178"/>
    </location>
    <ligand>
        <name>Cu cation</name>
        <dbReference type="ChEBI" id="CHEBI:23378"/>
    </ligand>
</feature>
<organism evidence="6 7">
    <name type="scientific">Turnix velox</name>
    <name type="common">Little buttonquail</name>
    <dbReference type="NCBI Taxonomy" id="2529409"/>
    <lineage>
        <taxon>Eukaryota</taxon>
        <taxon>Metazoa</taxon>
        <taxon>Chordata</taxon>
        <taxon>Craniata</taxon>
        <taxon>Vertebrata</taxon>
        <taxon>Euteleostomi</taxon>
        <taxon>Archelosauria</taxon>
        <taxon>Archosauria</taxon>
        <taxon>Dinosauria</taxon>
        <taxon>Saurischia</taxon>
        <taxon>Theropoda</taxon>
        <taxon>Coelurosauria</taxon>
        <taxon>Aves</taxon>
        <taxon>Neognathae</taxon>
        <taxon>Neoaves</taxon>
        <taxon>Charadriiformes</taxon>
        <taxon>Turnicidae</taxon>
        <taxon>Turnix</taxon>
    </lineage>
</organism>
<dbReference type="EMBL" id="VZTY01025036">
    <property type="protein sequence ID" value="NXU55872.1"/>
    <property type="molecule type" value="Genomic_DNA"/>
</dbReference>
<dbReference type="FunFam" id="3.40.30.10:FF:000013">
    <property type="entry name" value="Blast:Protein SCO1 homolog, mitochondrial"/>
    <property type="match status" value="1"/>
</dbReference>
<keyword evidence="3" id="KW-0479">Metal-binding</keyword>
<comment type="subcellular location">
    <subcellularLocation>
        <location evidence="1">Mitochondrion inner membrane</location>
        <topology evidence="1">Single-pass membrane protein</topology>
    </subcellularLocation>
</comment>
<comment type="caution">
    <text evidence="6">The sequence shown here is derived from an EMBL/GenBank/DDBJ whole genome shotgun (WGS) entry which is preliminary data.</text>
</comment>
<dbReference type="InterPro" id="IPR036249">
    <property type="entry name" value="Thioredoxin-like_sf"/>
</dbReference>
<evidence type="ECO:0000256" key="1">
    <source>
        <dbReference type="ARBA" id="ARBA00004434"/>
    </source>
</evidence>
<keyword evidence="3" id="KW-0186">Copper</keyword>
<feature type="binding site" evidence="3">
    <location>
        <position position="82"/>
    </location>
    <ligand>
        <name>Cu cation</name>
        <dbReference type="ChEBI" id="CHEBI:23378"/>
    </ligand>
</feature>
<feature type="transmembrane region" description="Helical" evidence="5">
    <location>
        <begin position="6"/>
        <end position="29"/>
    </location>
</feature>
<comment type="similarity">
    <text evidence="2">Belongs to the SCO1/2 family.</text>
</comment>
<keyword evidence="5" id="KW-0472">Membrane</keyword>
<dbReference type="CDD" id="cd02968">
    <property type="entry name" value="SCO"/>
    <property type="match status" value="1"/>
</dbReference>
<reference evidence="6 7" key="1">
    <citation type="submission" date="2019-09" db="EMBL/GenBank/DDBJ databases">
        <title>Bird 10,000 Genomes (B10K) Project - Family phase.</title>
        <authorList>
            <person name="Zhang G."/>
        </authorList>
    </citation>
    <scope>NUCLEOTIDE SEQUENCE [LARGE SCALE GENOMIC DNA]</scope>
    <source>
        <strain evidence="6">B10K-DU-029-46</strain>
    </source>
</reference>
<gene>
    <name evidence="6" type="primary">Sco2</name>
    <name evidence="6" type="ORF">TURVEL_R13414</name>
</gene>
<accession>A0A7L3LQ48</accession>
<dbReference type="SUPFAM" id="SSF52833">
    <property type="entry name" value="Thioredoxin-like"/>
    <property type="match status" value="1"/>
</dbReference>
<dbReference type="GO" id="GO:0005743">
    <property type="term" value="C:mitochondrial inner membrane"/>
    <property type="evidence" value="ECO:0007669"/>
    <property type="project" value="UniProtKB-SubCell"/>
</dbReference>
<dbReference type="Proteomes" id="UP000582182">
    <property type="component" value="Unassembled WGS sequence"/>
</dbReference>
<dbReference type="Gene3D" id="3.40.30.10">
    <property type="entry name" value="Glutaredoxin"/>
    <property type="match status" value="1"/>
</dbReference>
<keyword evidence="5" id="KW-1133">Transmembrane helix</keyword>
<evidence type="ECO:0000256" key="3">
    <source>
        <dbReference type="PIRSR" id="PIRSR603782-1"/>
    </source>
</evidence>
<name>A0A7L3LQ48_9CHAR</name>
<evidence type="ECO:0000313" key="6">
    <source>
        <dbReference type="EMBL" id="NXU55872.1"/>
    </source>
</evidence>
<dbReference type="OrthoDB" id="76676at2759"/>